<dbReference type="RefSeq" id="WP_344547381.1">
    <property type="nucleotide sequence ID" value="NZ_BAAATD010000013.1"/>
</dbReference>
<dbReference type="SMART" id="SM00470">
    <property type="entry name" value="ParB"/>
    <property type="match status" value="1"/>
</dbReference>
<dbReference type="PANTHER" id="PTHR33375">
    <property type="entry name" value="CHROMOSOME-PARTITIONING PROTEIN PARB-RELATED"/>
    <property type="match status" value="1"/>
</dbReference>
<comment type="caution">
    <text evidence="3">The sequence shown here is derived from an EMBL/GenBank/DDBJ whole genome shotgun (WGS) entry which is preliminary data.</text>
</comment>
<sequence>MTIITDHRDPQTQDKATEITETAESERPAATAPTEPTELPGEASDQPAGLDLEIPEGVQLRMVRPSDLVPHERNAREDFGLDPDEDPVFVNSIRHRGVRVPLKVQRRADGRLVIGMGERRWRVAREVVKEPEVTWEKIPCLIWDAPHLTAAEFLDMVDENQNRKELTKAEEAGALFSAAEMGMGVRKIAKELGRKEKEVKQGIEAGKLSPEAREAITGIPAIEDDLVAMAKLHEFDDDPEARDRIIKEAKRGFFDLGYSRETQRRERERQLAAARAELEAEGIRVLEEVPSGAVEVGRLRVSQDKDAAALTAETHAECPGNLAVLTTNSGGAKTATYCANPAAYGHFNPRPAAPAPGTPEAAAKEQAEKEAKTKASRHVKDGNIEWRAAEPVRREFLTNLITGKPTPAQMTKIARFVTWAQLTMPDPLRKWAGSYNSGEVLAQLLGLASPAKDKHEAGRTDLTPEAITKLIDRTAPKRYPLIQFATIAAAYERRMDVKTWRDIDSFEYFERDSRRRQQAAIAVWLKLLAELGYRLSPIEQAVAEGKSWTGETPTQKPLQAESKAA</sequence>
<keyword evidence="4" id="KW-1185">Reference proteome</keyword>
<reference evidence="4" key="1">
    <citation type="journal article" date="2019" name="Int. J. Syst. Evol. Microbiol.">
        <title>The Global Catalogue of Microorganisms (GCM) 10K type strain sequencing project: providing services to taxonomists for standard genome sequencing and annotation.</title>
        <authorList>
            <consortium name="The Broad Institute Genomics Platform"/>
            <consortium name="The Broad Institute Genome Sequencing Center for Infectious Disease"/>
            <person name="Wu L."/>
            <person name="Ma J."/>
        </authorList>
    </citation>
    <scope>NUCLEOTIDE SEQUENCE [LARGE SCALE GENOMIC DNA]</scope>
    <source>
        <strain evidence="4">JCM 6833</strain>
    </source>
</reference>
<accession>A0ABP6CTB6</accession>
<dbReference type="InterPro" id="IPR050336">
    <property type="entry name" value="Chromosome_partition/occlusion"/>
</dbReference>
<dbReference type="SUPFAM" id="SSF110849">
    <property type="entry name" value="ParB/Sulfiredoxin"/>
    <property type="match status" value="1"/>
</dbReference>
<feature type="region of interest" description="Disordered" evidence="1">
    <location>
        <begin position="544"/>
        <end position="565"/>
    </location>
</feature>
<feature type="region of interest" description="Disordered" evidence="1">
    <location>
        <begin position="349"/>
        <end position="378"/>
    </location>
</feature>
<gene>
    <name evidence="3" type="ORF">GCM10010411_76480</name>
</gene>
<dbReference type="InterPro" id="IPR003115">
    <property type="entry name" value="ParB_N"/>
</dbReference>
<dbReference type="Pfam" id="PF02195">
    <property type="entry name" value="ParB_N"/>
    <property type="match status" value="1"/>
</dbReference>
<name>A0ABP6CTB6_9ACTN</name>
<evidence type="ECO:0000259" key="2">
    <source>
        <dbReference type="SMART" id="SM00470"/>
    </source>
</evidence>
<dbReference type="EMBL" id="BAAATD010000013">
    <property type="protein sequence ID" value="GAA2627948.1"/>
    <property type="molecule type" value="Genomic_DNA"/>
</dbReference>
<evidence type="ECO:0000256" key="1">
    <source>
        <dbReference type="SAM" id="MobiDB-lite"/>
    </source>
</evidence>
<feature type="region of interest" description="Disordered" evidence="1">
    <location>
        <begin position="1"/>
        <end position="51"/>
    </location>
</feature>
<feature type="compositionally biased region" description="Basic and acidic residues" evidence="1">
    <location>
        <begin position="362"/>
        <end position="378"/>
    </location>
</feature>
<dbReference type="Proteomes" id="UP001501509">
    <property type="component" value="Unassembled WGS sequence"/>
</dbReference>
<feature type="domain" description="ParB-like N-terminal" evidence="2">
    <location>
        <begin position="61"/>
        <end position="161"/>
    </location>
</feature>
<feature type="compositionally biased region" description="Basic and acidic residues" evidence="1">
    <location>
        <begin position="1"/>
        <end position="18"/>
    </location>
</feature>
<proteinExistence type="predicted"/>
<dbReference type="Gene3D" id="3.90.1530.10">
    <property type="entry name" value="Conserved hypothetical protein from pyrococcus furiosus pfu- 392566-001, ParB domain"/>
    <property type="match status" value="1"/>
</dbReference>
<dbReference type="PANTHER" id="PTHR33375:SF1">
    <property type="entry name" value="CHROMOSOME-PARTITIONING PROTEIN PARB-RELATED"/>
    <property type="match status" value="1"/>
</dbReference>
<evidence type="ECO:0000313" key="3">
    <source>
        <dbReference type="EMBL" id="GAA2627948.1"/>
    </source>
</evidence>
<organism evidence="3 4">
    <name type="scientific">Actinomadura fulvescens</name>
    <dbReference type="NCBI Taxonomy" id="46160"/>
    <lineage>
        <taxon>Bacteria</taxon>
        <taxon>Bacillati</taxon>
        <taxon>Actinomycetota</taxon>
        <taxon>Actinomycetes</taxon>
        <taxon>Streptosporangiales</taxon>
        <taxon>Thermomonosporaceae</taxon>
        <taxon>Actinomadura</taxon>
    </lineage>
</organism>
<evidence type="ECO:0000313" key="4">
    <source>
        <dbReference type="Proteomes" id="UP001501509"/>
    </source>
</evidence>
<protein>
    <recommendedName>
        <fullName evidence="2">ParB-like N-terminal domain-containing protein</fullName>
    </recommendedName>
</protein>
<dbReference type="Gene3D" id="1.10.10.2830">
    <property type="match status" value="1"/>
</dbReference>
<dbReference type="SUPFAM" id="SSF109709">
    <property type="entry name" value="KorB DNA-binding domain-like"/>
    <property type="match status" value="1"/>
</dbReference>
<dbReference type="InterPro" id="IPR036086">
    <property type="entry name" value="ParB/Sulfiredoxin_sf"/>
</dbReference>